<accession>U4L4K5</accession>
<organism evidence="2 3">
    <name type="scientific">Pyronema omphalodes (strain CBS 100304)</name>
    <name type="common">Pyronema confluens</name>
    <dbReference type="NCBI Taxonomy" id="1076935"/>
    <lineage>
        <taxon>Eukaryota</taxon>
        <taxon>Fungi</taxon>
        <taxon>Dikarya</taxon>
        <taxon>Ascomycota</taxon>
        <taxon>Pezizomycotina</taxon>
        <taxon>Pezizomycetes</taxon>
        <taxon>Pezizales</taxon>
        <taxon>Pyronemataceae</taxon>
        <taxon>Pyronema</taxon>
    </lineage>
</organism>
<name>U4L4K5_PYROM</name>
<dbReference type="Proteomes" id="UP000018144">
    <property type="component" value="Unassembled WGS sequence"/>
</dbReference>
<evidence type="ECO:0000313" key="3">
    <source>
        <dbReference type="Proteomes" id="UP000018144"/>
    </source>
</evidence>
<evidence type="ECO:0000313" key="2">
    <source>
        <dbReference type="EMBL" id="CCX04960.1"/>
    </source>
</evidence>
<gene>
    <name evidence="2" type="ORF">PCON_04100</name>
</gene>
<dbReference type="OrthoDB" id="275715at2759"/>
<keyword evidence="3" id="KW-1185">Reference proteome</keyword>
<feature type="region of interest" description="Disordered" evidence="1">
    <location>
        <begin position="72"/>
        <end position="164"/>
    </location>
</feature>
<protein>
    <submittedName>
        <fullName evidence="2">Uncharacterized protein</fullName>
    </submittedName>
</protein>
<dbReference type="STRING" id="1076935.U4L4K5"/>
<dbReference type="EMBL" id="HF935221">
    <property type="protein sequence ID" value="CCX04960.1"/>
    <property type="molecule type" value="Genomic_DNA"/>
</dbReference>
<feature type="compositionally biased region" description="Basic residues" evidence="1">
    <location>
        <begin position="141"/>
        <end position="162"/>
    </location>
</feature>
<sequence length="242" mass="26607">MPARISFYRPTGQSRRSARQAHDHDVFEGLPVRRWAREWVSVGRPAVAQTAPQPELPLPKDAHLMSATSQGLLAAARAGSTSEETPKPLHPATPEPLFRTKRWIRIPKDQEPPEPVYLAKVPDVPGRKEHAVEGEASGSAPRKRAPPPPKKKNKRPGRKPGFKKVAFAEGRESREVEMIDVDAVDAATKENPAPVNEVAKEIEKIEQATEEATLSQKSEEGVQHAMPDVPPPAVEEKPQEGV</sequence>
<dbReference type="AlphaFoldDB" id="U4L4K5"/>
<evidence type="ECO:0000256" key="1">
    <source>
        <dbReference type="SAM" id="MobiDB-lite"/>
    </source>
</evidence>
<feature type="region of interest" description="Disordered" evidence="1">
    <location>
        <begin position="1"/>
        <end position="23"/>
    </location>
</feature>
<proteinExistence type="predicted"/>
<feature type="region of interest" description="Disordered" evidence="1">
    <location>
        <begin position="210"/>
        <end position="242"/>
    </location>
</feature>
<reference evidence="2 3" key="1">
    <citation type="journal article" date="2013" name="PLoS Genet.">
        <title>The genome and development-dependent transcriptomes of Pyronema confluens: a window into fungal evolution.</title>
        <authorList>
            <person name="Traeger S."/>
            <person name="Altegoer F."/>
            <person name="Freitag M."/>
            <person name="Gabaldon T."/>
            <person name="Kempken F."/>
            <person name="Kumar A."/>
            <person name="Marcet-Houben M."/>
            <person name="Poggeler S."/>
            <person name="Stajich J.E."/>
            <person name="Nowrousian M."/>
        </authorList>
    </citation>
    <scope>NUCLEOTIDE SEQUENCE [LARGE SCALE GENOMIC DNA]</scope>
    <source>
        <strain evidence="3">CBS 100304</strain>
        <tissue evidence="2">Vegetative mycelium</tissue>
    </source>
</reference>